<feature type="transmembrane region" description="Helical" evidence="6">
    <location>
        <begin position="214"/>
        <end position="240"/>
    </location>
</feature>
<dbReference type="InterPro" id="IPR020846">
    <property type="entry name" value="MFS_dom"/>
</dbReference>
<keyword evidence="2" id="KW-1003">Cell membrane</keyword>
<feature type="transmembrane region" description="Helical" evidence="6">
    <location>
        <begin position="174"/>
        <end position="193"/>
    </location>
</feature>
<dbReference type="SUPFAM" id="SSF103473">
    <property type="entry name" value="MFS general substrate transporter"/>
    <property type="match status" value="1"/>
</dbReference>
<reference evidence="9" key="1">
    <citation type="submission" date="2018-05" db="EMBL/GenBank/DDBJ databases">
        <authorList>
            <person name="Du Z."/>
            <person name="Wang X."/>
        </authorList>
    </citation>
    <scope>NUCLEOTIDE SEQUENCE [LARGE SCALE GENOMIC DNA]</scope>
    <source>
        <strain evidence="9">CQN31</strain>
    </source>
</reference>
<dbReference type="GO" id="GO:0022857">
    <property type="term" value="F:transmembrane transporter activity"/>
    <property type="evidence" value="ECO:0007669"/>
    <property type="project" value="InterPro"/>
</dbReference>
<dbReference type="Gene3D" id="1.20.1250.20">
    <property type="entry name" value="MFS general substrate transporter like domains"/>
    <property type="match status" value="1"/>
</dbReference>
<feature type="transmembrane region" description="Helical" evidence="6">
    <location>
        <begin position="260"/>
        <end position="281"/>
    </location>
</feature>
<evidence type="ECO:0000256" key="3">
    <source>
        <dbReference type="ARBA" id="ARBA00022692"/>
    </source>
</evidence>
<feature type="transmembrane region" description="Helical" evidence="6">
    <location>
        <begin position="293"/>
        <end position="313"/>
    </location>
</feature>
<dbReference type="PANTHER" id="PTHR43124:SF3">
    <property type="entry name" value="CHLORAMPHENICOL EFFLUX PUMP RV0191"/>
    <property type="match status" value="1"/>
</dbReference>
<evidence type="ECO:0000256" key="2">
    <source>
        <dbReference type="ARBA" id="ARBA00022475"/>
    </source>
</evidence>
<keyword evidence="3 6" id="KW-0812">Transmembrane</keyword>
<feature type="transmembrane region" description="Helical" evidence="6">
    <location>
        <begin position="354"/>
        <end position="373"/>
    </location>
</feature>
<name>A0A317FCZ3_9PROT</name>
<dbReference type="PANTHER" id="PTHR43124">
    <property type="entry name" value="PURINE EFFLUX PUMP PBUE"/>
    <property type="match status" value="1"/>
</dbReference>
<dbReference type="GO" id="GO:0005886">
    <property type="term" value="C:plasma membrane"/>
    <property type="evidence" value="ECO:0007669"/>
    <property type="project" value="UniProtKB-SubCell"/>
</dbReference>
<dbReference type="AlphaFoldDB" id="A0A317FCZ3"/>
<organism evidence="8 9">
    <name type="scientific">Falsiroseomonas bella</name>
    <dbReference type="NCBI Taxonomy" id="2184016"/>
    <lineage>
        <taxon>Bacteria</taxon>
        <taxon>Pseudomonadati</taxon>
        <taxon>Pseudomonadota</taxon>
        <taxon>Alphaproteobacteria</taxon>
        <taxon>Acetobacterales</taxon>
        <taxon>Roseomonadaceae</taxon>
        <taxon>Falsiroseomonas</taxon>
    </lineage>
</organism>
<evidence type="ECO:0000256" key="1">
    <source>
        <dbReference type="ARBA" id="ARBA00004651"/>
    </source>
</evidence>
<dbReference type="EMBL" id="QGNA01000002">
    <property type="protein sequence ID" value="PWS36970.1"/>
    <property type="molecule type" value="Genomic_DNA"/>
</dbReference>
<protein>
    <recommendedName>
        <fullName evidence="7">Major facilitator superfamily (MFS) profile domain-containing protein</fullName>
    </recommendedName>
</protein>
<keyword evidence="9" id="KW-1185">Reference proteome</keyword>
<dbReference type="PROSITE" id="PS50850">
    <property type="entry name" value="MFS"/>
    <property type="match status" value="1"/>
</dbReference>
<dbReference type="Proteomes" id="UP000245765">
    <property type="component" value="Unassembled WGS sequence"/>
</dbReference>
<dbReference type="InterPro" id="IPR036259">
    <property type="entry name" value="MFS_trans_sf"/>
</dbReference>
<feature type="transmembrane region" description="Helical" evidence="6">
    <location>
        <begin position="393"/>
        <end position="412"/>
    </location>
</feature>
<comment type="subcellular location">
    <subcellularLocation>
        <location evidence="1">Cell membrane</location>
        <topology evidence="1">Multi-pass membrane protein</topology>
    </subcellularLocation>
</comment>
<evidence type="ECO:0000313" key="8">
    <source>
        <dbReference type="EMBL" id="PWS36970.1"/>
    </source>
</evidence>
<evidence type="ECO:0000259" key="7">
    <source>
        <dbReference type="PROSITE" id="PS50850"/>
    </source>
</evidence>
<evidence type="ECO:0000256" key="6">
    <source>
        <dbReference type="SAM" id="Phobius"/>
    </source>
</evidence>
<feature type="transmembrane region" description="Helical" evidence="6">
    <location>
        <begin position="319"/>
        <end position="342"/>
    </location>
</feature>
<dbReference type="Pfam" id="PF07690">
    <property type="entry name" value="MFS_1"/>
    <property type="match status" value="1"/>
</dbReference>
<dbReference type="InterPro" id="IPR050189">
    <property type="entry name" value="MFS_Efflux_Transporters"/>
</dbReference>
<evidence type="ECO:0000256" key="5">
    <source>
        <dbReference type="ARBA" id="ARBA00023136"/>
    </source>
</evidence>
<keyword evidence="5 6" id="KW-0472">Membrane</keyword>
<keyword evidence="4 6" id="KW-1133">Transmembrane helix</keyword>
<sequence>MPGERAAAAAVTPPSFARLTLPLAGLNFVNQASRTLIATIGPLLAVEFALSASELGLLAAMFFAAYAVAQLPVGLAIDLWGARRVQSVLALVAASGFLICALAGGPMTLAIGRVVTGLGISAGLIAMLKVNTQWYPKERVAGLTGLGVFVGAMGSLAATLPAQMLVPLLGWRGVFLLLGAMAMAASAWIFLSVPDRGPGPAPPRRSLVLETREFGRIFAHPAFLRLAPAIALLSAMNFTYQGLWAGPWLRDVAGLDEQGRATLLLVYALGLMLGSAGLGQAASRLQRRGWSPMAMPVLAIVVMAVVQALLIALPSTHPILLGVLWFVFAFCGAGGPAGYAAVGQRFGAELAGRVATAINVAMLVLVFFLQNVTGWILDLWPRTASGGWASQGYGWSLALTLALQLASIAWMLRPERGR</sequence>
<evidence type="ECO:0000256" key="4">
    <source>
        <dbReference type="ARBA" id="ARBA00022989"/>
    </source>
</evidence>
<feature type="domain" description="Major facilitator superfamily (MFS) profile" evidence="7">
    <location>
        <begin position="19"/>
        <end position="417"/>
    </location>
</feature>
<feature type="transmembrane region" description="Helical" evidence="6">
    <location>
        <begin position="140"/>
        <end position="162"/>
    </location>
</feature>
<feature type="transmembrane region" description="Helical" evidence="6">
    <location>
        <begin position="87"/>
        <end position="104"/>
    </location>
</feature>
<dbReference type="InterPro" id="IPR011701">
    <property type="entry name" value="MFS"/>
</dbReference>
<feature type="transmembrane region" description="Helical" evidence="6">
    <location>
        <begin position="110"/>
        <end position="128"/>
    </location>
</feature>
<feature type="transmembrane region" description="Helical" evidence="6">
    <location>
        <begin position="57"/>
        <end position="80"/>
    </location>
</feature>
<comment type="caution">
    <text evidence="8">The sequence shown here is derived from an EMBL/GenBank/DDBJ whole genome shotgun (WGS) entry which is preliminary data.</text>
</comment>
<gene>
    <name evidence="8" type="ORF">DFH01_08795</name>
</gene>
<accession>A0A317FCZ3</accession>
<evidence type="ECO:0000313" key="9">
    <source>
        <dbReference type="Proteomes" id="UP000245765"/>
    </source>
</evidence>
<proteinExistence type="predicted"/>